<protein>
    <submittedName>
        <fullName evidence="1">Uncharacterized protein</fullName>
    </submittedName>
</protein>
<dbReference type="Proteomes" id="UP000807025">
    <property type="component" value="Unassembled WGS sequence"/>
</dbReference>
<name>A0A9P5ZPG1_PLEER</name>
<sequence>MAPRSHMRKLMGRGNQRALNDMERVSRLIGINDGPKSFGRHIRLEGGKDNTILTAM</sequence>
<dbReference type="AlphaFoldDB" id="A0A9P5ZPG1"/>
<organism evidence="1 2">
    <name type="scientific">Pleurotus eryngii</name>
    <name type="common">Boletus of the steppes</name>
    <dbReference type="NCBI Taxonomy" id="5323"/>
    <lineage>
        <taxon>Eukaryota</taxon>
        <taxon>Fungi</taxon>
        <taxon>Dikarya</taxon>
        <taxon>Basidiomycota</taxon>
        <taxon>Agaricomycotina</taxon>
        <taxon>Agaricomycetes</taxon>
        <taxon>Agaricomycetidae</taxon>
        <taxon>Agaricales</taxon>
        <taxon>Pleurotineae</taxon>
        <taxon>Pleurotaceae</taxon>
        <taxon>Pleurotus</taxon>
    </lineage>
</organism>
<comment type="caution">
    <text evidence="1">The sequence shown here is derived from an EMBL/GenBank/DDBJ whole genome shotgun (WGS) entry which is preliminary data.</text>
</comment>
<dbReference type="EMBL" id="MU154611">
    <property type="protein sequence ID" value="KAF9491838.1"/>
    <property type="molecule type" value="Genomic_DNA"/>
</dbReference>
<proteinExistence type="predicted"/>
<evidence type="ECO:0000313" key="1">
    <source>
        <dbReference type="EMBL" id="KAF9491838.1"/>
    </source>
</evidence>
<evidence type="ECO:0000313" key="2">
    <source>
        <dbReference type="Proteomes" id="UP000807025"/>
    </source>
</evidence>
<reference evidence="1" key="1">
    <citation type="submission" date="2020-11" db="EMBL/GenBank/DDBJ databases">
        <authorList>
            <consortium name="DOE Joint Genome Institute"/>
            <person name="Ahrendt S."/>
            <person name="Riley R."/>
            <person name="Andreopoulos W."/>
            <person name="Labutti K."/>
            <person name="Pangilinan J."/>
            <person name="Ruiz-Duenas F.J."/>
            <person name="Barrasa J.M."/>
            <person name="Sanchez-Garcia M."/>
            <person name="Camarero S."/>
            <person name="Miyauchi S."/>
            <person name="Serrano A."/>
            <person name="Linde D."/>
            <person name="Babiker R."/>
            <person name="Drula E."/>
            <person name="Ayuso-Fernandez I."/>
            <person name="Pacheco R."/>
            <person name="Padilla G."/>
            <person name="Ferreira P."/>
            <person name="Barriuso J."/>
            <person name="Kellner H."/>
            <person name="Castanera R."/>
            <person name="Alfaro M."/>
            <person name="Ramirez L."/>
            <person name="Pisabarro A.G."/>
            <person name="Kuo A."/>
            <person name="Tritt A."/>
            <person name="Lipzen A."/>
            <person name="He G."/>
            <person name="Yan M."/>
            <person name="Ng V."/>
            <person name="Cullen D."/>
            <person name="Martin F."/>
            <person name="Rosso M.-N."/>
            <person name="Henrissat B."/>
            <person name="Hibbett D."/>
            <person name="Martinez A.T."/>
            <person name="Grigoriev I.V."/>
        </authorList>
    </citation>
    <scope>NUCLEOTIDE SEQUENCE</scope>
    <source>
        <strain evidence="1">ATCC 90797</strain>
    </source>
</reference>
<keyword evidence="2" id="KW-1185">Reference proteome</keyword>
<gene>
    <name evidence="1" type="ORF">BDN71DRAFT_1452270</name>
</gene>
<accession>A0A9P5ZPG1</accession>